<dbReference type="AlphaFoldDB" id="A0AAU9VIQ8"/>
<dbReference type="RefSeq" id="WP_254006746.1">
    <property type="nucleotide sequence ID" value="NZ_OW659477.1"/>
</dbReference>
<accession>A0AAU9VIQ8</accession>
<organism evidence="2 4">
    <name type="scientific">Erysipelothrix amsterdamensis</name>
    <dbReference type="NCBI Taxonomy" id="2929157"/>
    <lineage>
        <taxon>Bacteria</taxon>
        <taxon>Bacillati</taxon>
        <taxon>Bacillota</taxon>
        <taxon>Erysipelotrichia</taxon>
        <taxon>Erysipelotrichales</taxon>
        <taxon>Erysipelotrichaceae</taxon>
        <taxon>Erysipelothrix</taxon>
    </lineage>
</organism>
<evidence type="ECO:0000313" key="3">
    <source>
        <dbReference type="Proteomes" id="UP001154095"/>
    </source>
</evidence>
<dbReference type="Proteomes" id="UP001154111">
    <property type="component" value="Chromosome"/>
</dbReference>
<proteinExistence type="predicted"/>
<sequence length="136" mass="15760">MQQNLSDELMRVGNNLKRALENALSTMDGASNWGLLDLLSGNYYMTYTKYHKIESAEANLAHVKDLARQFECELETFNQSRPNLIDPKPFHIISHYFFDNLYADFLIQGNIAEAKEALREMLRCIENIIRTINQQS</sequence>
<name>A0AAU9VIQ8_9FIRM</name>
<evidence type="ECO:0000313" key="2">
    <source>
        <dbReference type="EMBL" id="CAH2763290.1"/>
    </source>
</evidence>
<dbReference type="EMBL" id="OW659496">
    <property type="protein sequence ID" value="CAH2763253.1"/>
    <property type="molecule type" value="Genomic_DNA"/>
</dbReference>
<reference evidence="2" key="1">
    <citation type="submission" date="2022-04" db="EMBL/GenBank/DDBJ databases">
        <authorList>
            <person name="Forde T."/>
        </authorList>
    </citation>
    <scope>NUCLEOTIDE SEQUENCE</scope>
    <source>
        <strain evidence="2">A18Y016a</strain>
        <strain evidence="1">A18Y020d</strain>
    </source>
</reference>
<evidence type="ECO:0000313" key="1">
    <source>
        <dbReference type="EMBL" id="CAH2763253.1"/>
    </source>
</evidence>
<evidence type="ECO:0000313" key="4">
    <source>
        <dbReference type="Proteomes" id="UP001154111"/>
    </source>
</evidence>
<dbReference type="EMBL" id="OW659477">
    <property type="protein sequence ID" value="CAH2763290.1"/>
    <property type="molecule type" value="Genomic_DNA"/>
</dbReference>
<gene>
    <name evidence="2" type="ORF">ERYAMS2_01652</name>
    <name evidence="1" type="ORF">ERYAMS_01357</name>
</gene>
<protein>
    <submittedName>
        <fullName evidence="2">Uncharacterized protein</fullName>
    </submittedName>
</protein>
<dbReference type="Proteomes" id="UP001154095">
    <property type="component" value="Chromosome"/>
</dbReference>
<keyword evidence="3" id="KW-1185">Reference proteome</keyword>